<organism evidence="7 8">
    <name type="scientific">Pseudoxanthomonas composti</name>
    <dbReference type="NCBI Taxonomy" id="2137479"/>
    <lineage>
        <taxon>Bacteria</taxon>
        <taxon>Pseudomonadati</taxon>
        <taxon>Pseudomonadota</taxon>
        <taxon>Gammaproteobacteria</taxon>
        <taxon>Lysobacterales</taxon>
        <taxon>Lysobacteraceae</taxon>
        <taxon>Pseudoxanthomonas</taxon>
    </lineage>
</organism>
<dbReference type="AlphaFoldDB" id="A0A4Q1JX49"/>
<sequence>MSTNAPRADVVIGVDMGTTSTKAVAFTADGTLVAFASAGYPLDEPLPGHVEQDPQLILAAVHQTIRSVVDELGAHRIAGLSFSSAMHSLMALDQAHTPLTAAITWADTRASAQAERLRASPTGLALHRRTGTPIHPMSPLLKLMWFAEHAPPLCQQARTWAGIKDWVLWRLCGELVIDLSLASCSGLLDIHTRQWDPEALALAGITPAQLPRLVSTTHLLPTLTEAAAAATGLPRHTAVVVGAGDGPLANLGVGAVRPGVAACSIGTSGALRVTVDKPAVDPRGGVFCYALTDERWVIGGAINNGGVTLDWVRAEIAGGQAVNTQALLDQAATVPVGSGGLIMLPYLLSERAPHWSSLARGAYIGLTRAHGSAHLTRAAVEGVCLQLALVLQSMQAAGLQIQEIRATGGTTRHALWQQILADTSGLPIGLPEGQEGSGYGAALLGMQALGLIESIDVAAEHIRVDATVQPQPEHAATYRALREIYEGLYDALVPTFERLRELAPSLPLAAP</sequence>
<keyword evidence="2 4" id="KW-0808">Transferase</keyword>
<feature type="domain" description="Carbohydrate kinase FGGY N-terminal" evidence="5">
    <location>
        <begin position="11"/>
        <end position="252"/>
    </location>
</feature>
<dbReference type="GO" id="GO:0016773">
    <property type="term" value="F:phosphotransferase activity, alcohol group as acceptor"/>
    <property type="evidence" value="ECO:0007669"/>
    <property type="project" value="InterPro"/>
</dbReference>
<dbReference type="Pfam" id="PF02782">
    <property type="entry name" value="FGGY_C"/>
    <property type="match status" value="1"/>
</dbReference>
<dbReference type="InterPro" id="IPR050406">
    <property type="entry name" value="FGGY_Carb_Kinase"/>
</dbReference>
<dbReference type="PANTHER" id="PTHR43095:SF2">
    <property type="entry name" value="GLUCONOKINASE"/>
    <property type="match status" value="1"/>
</dbReference>
<dbReference type="PROSITE" id="PS00933">
    <property type="entry name" value="FGGY_KINASES_1"/>
    <property type="match status" value="1"/>
</dbReference>
<proteinExistence type="inferred from homology"/>
<dbReference type="Proteomes" id="UP000289784">
    <property type="component" value="Unassembled WGS sequence"/>
</dbReference>
<dbReference type="PANTHER" id="PTHR43095">
    <property type="entry name" value="SUGAR KINASE"/>
    <property type="match status" value="1"/>
</dbReference>
<reference evidence="7 8" key="1">
    <citation type="submission" date="2019-01" db="EMBL/GenBank/DDBJ databases">
        <title>Pseudoxanthomonas composti sp. nov., isolated from compost.</title>
        <authorList>
            <person name="Yang G."/>
        </authorList>
    </citation>
    <scope>NUCLEOTIDE SEQUENCE [LARGE SCALE GENOMIC DNA]</scope>
    <source>
        <strain evidence="7 8">GSS15</strain>
    </source>
</reference>
<dbReference type="PIRSF" id="PIRSF000538">
    <property type="entry name" value="GlpK"/>
    <property type="match status" value="1"/>
</dbReference>
<dbReference type="RefSeq" id="WP_129470674.1">
    <property type="nucleotide sequence ID" value="NZ_SAWZ01000003.1"/>
</dbReference>
<evidence type="ECO:0000313" key="7">
    <source>
        <dbReference type="EMBL" id="RXR06567.1"/>
    </source>
</evidence>
<dbReference type="SUPFAM" id="SSF53067">
    <property type="entry name" value="Actin-like ATPase domain"/>
    <property type="match status" value="2"/>
</dbReference>
<dbReference type="CDD" id="cd07770">
    <property type="entry name" value="ASKHA_NBD_FGGY_GntK"/>
    <property type="match status" value="1"/>
</dbReference>
<evidence type="ECO:0000256" key="1">
    <source>
        <dbReference type="ARBA" id="ARBA00009156"/>
    </source>
</evidence>
<evidence type="ECO:0000259" key="5">
    <source>
        <dbReference type="Pfam" id="PF00370"/>
    </source>
</evidence>
<dbReference type="InterPro" id="IPR018485">
    <property type="entry name" value="FGGY_C"/>
</dbReference>
<dbReference type="InterPro" id="IPR018484">
    <property type="entry name" value="FGGY_N"/>
</dbReference>
<dbReference type="GO" id="GO:0016301">
    <property type="term" value="F:kinase activity"/>
    <property type="evidence" value="ECO:0007669"/>
    <property type="project" value="UniProtKB-KW"/>
</dbReference>
<dbReference type="EMBL" id="SAWZ01000003">
    <property type="protein sequence ID" value="RXR06567.1"/>
    <property type="molecule type" value="Genomic_DNA"/>
</dbReference>
<dbReference type="InterPro" id="IPR043129">
    <property type="entry name" value="ATPase_NBD"/>
</dbReference>
<protein>
    <submittedName>
        <fullName evidence="7">Carbohydrate kinase</fullName>
    </submittedName>
</protein>
<dbReference type="PROSITE" id="PS00445">
    <property type="entry name" value="FGGY_KINASES_2"/>
    <property type="match status" value="1"/>
</dbReference>
<dbReference type="InterPro" id="IPR000577">
    <property type="entry name" value="Carb_kinase_FGGY"/>
</dbReference>
<accession>A0A4Q1JX49</accession>
<evidence type="ECO:0000256" key="3">
    <source>
        <dbReference type="ARBA" id="ARBA00022777"/>
    </source>
</evidence>
<name>A0A4Q1JX49_9GAMM</name>
<comment type="similarity">
    <text evidence="1 4">Belongs to the FGGY kinase family.</text>
</comment>
<keyword evidence="8" id="KW-1185">Reference proteome</keyword>
<dbReference type="GO" id="GO:0005975">
    <property type="term" value="P:carbohydrate metabolic process"/>
    <property type="evidence" value="ECO:0007669"/>
    <property type="project" value="InterPro"/>
</dbReference>
<evidence type="ECO:0000256" key="2">
    <source>
        <dbReference type="ARBA" id="ARBA00022679"/>
    </source>
</evidence>
<evidence type="ECO:0000256" key="4">
    <source>
        <dbReference type="RuleBase" id="RU003733"/>
    </source>
</evidence>
<feature type="domain" description="Carbohydrate kinase FGGY C-terminal" evidence="6">
    <location>
        <begin position="261"/>
        <end position="448"/>
    </location>
</feature>
<dbReference type="Gene3D" id="3.30.420.40">
    <property type="match status" value="2"/>
</dbReference>
<dbReference type="OrthoDB" id="9805576at2"/>
<evidence type="ECO:0000313" key="8">
    <source>
        <dbReference type="Proteomes" id="UP000289784"/>
    </source>
</evidence>
<dbReference type="InterPro" id="IPR018483">
    <property type="entry name" value="Carb_kinase_FGGY_CS"/>
</dbReference>
<gene>
    <name evidence="7" type="ORF">EPA99_07980</name>
</gene>
<evidence type="ECO:0000259" key="6">
    <source>
        <dbReference type="Pfam" id="PF02782"/>
    </source>
</evidence>
<keyword evidence="3 4" id="KW-0418">Kinase</keyword>
<comment type="caution">
    <text evidence="7">The sequence shown here is derived from an EMBL/GenBank/DDBJ whole genome shotgun (WGS) entry which is preliminary data.</text>
</comment>
<dbReference type="Pfam" id="PF00370">
    <property type="entry name" value="FGGY_N"/>
    <property type="match status" value="1"/>
</dbReference>